<dbReference type="InterPro" id="IPR045087">
    <property type="entry name" value="Cu-oxidase_fam"/>
</dbReference>
<evidence type="ECO:0000256" key="1">
    <source>
        <dbReference type="ARBA" id="ARBA00010609"/>
    </source>
</evidence>
<keyword evidence="3" id="KW-0325">Glycoprotein</keyword>
<feature type="domain" description="Plastocyanin-like" evidence="6">
    <location>
        <begin position="194"/>
        <end position="338"/>
    </location>
</feature>
<name>A0AAV0BRF6_PHAPC</name>
<evidence type="ECO:0000259" key="6">
    <source>
        <dbReference type="Pfam" id="PF00394"/>
    </source>
</evidence>
<dbReference type="SUPFAM" id="SSF49503">
    <property type="entry name" value="Cupredoxins"/>
    <property type="match status" value="3"/>
</dbReference>
<keyword evidence="5" id="KW-0732">Signal</keyword>
<dbReference type="InterPro" id="IPR001117">
    <property type="entry name" value="Cu-oxidase_2nd"/>
</dbReference>
<dbReference type="PANTHER" id="PTHR11709:SF414">
    <property type="entry name" value="ADR239WP"/>
    <property type="match status" value="1"/>
</dbReference>
<gene>
    <name evidence="9" type="ORF">PPACK8108_LOCUS25183</name>
</gene>
<evidence type="ECO:0000259" key="7">
    <source>
        <dbReference type="Pfam" id="PF07731"/>
    </source>
</evidence>
<dbReference type="Pfam" id="PF00394">
    <property type="entry name" value="Cu-oxidase"/>
    <property type="match status" value="1"/>
</dbReference>
<dbReference type="InterPro" id="IPR011707">
    <property type="entry name" value="Cu-oxidase-like_N"/>
</dbReference>
<sequence>MSFSSNLFLRYFLMALVVDSSLHTATGFGLPGRIPMNEPQAQVNHNMMLRSDFVITNKPQLRKFKLVASNMTSSFDGYVRNALVFNGQNPGPLIEFNEFDTVEILVINEMREPLTVHWHGIHQRGSAWMDGVGGVTQCTIQPGTSFMYTFKAEGQFGTFWYHAHYKNFLADGLMGPLVIHSTRDPLKRGIDFDEEMVLLMTDWYHDLSEVIIGQLATPAGYRGSNIPPSADSALLNGVGFFDCEKFAEGKPCTTNRKPLEIYVAPNHRTRIRLVSASSHMLFKVSVDDHLLDVIEADSIPVRSKQPIQRVPIHGGERYSIVIDTHKDKVGNSFYLRAAMITDCILNVSPSLQTPEGSVAKAIIRVAETISSSSPKNTLPTSKDWRDPPQGPCRDLDRGLLIPRAPGIEDSPPIGRVYFNISFGSVTSKDPKTSTTKSTGRFFVDNTTWSVNYDDPLLPRFMKGGTGLRRKSEISMQIANKAGIWEIVYNNFDAISHPVHLHGVDSCIVASGNGTMTEDRIKSVKYNIKHAICKDTFIIPAGSWIIARVNANNPGIWLLHCHMGWHFSEGFAAIFAIQPDAVAQQTLPPANQKLCKVRPKN</sequence>
<evidence type="ECO:0000256" key="2">
    <source>
        <dbReference type="ARBA" id="ARBA00023008"/>
    </source>
</evidence>
<reference evidence="9" key="1">
    <citation type="submission" date="2022-06" db="EMBL/GenBank/DDBJ databases">
        <authorList>
            <consortium name="SYNGENTA / RWTH Aachen University"/>
        </authorList>
    </citation>
    <scope>NUCLEOTIDE SEQUENCE</scope>
</reference>
<comment type="caution">
    <text evidence="9">The sequence shown here is derived from an EMBL/GenBank/DDBJ whole genome shotgun (WGS) entry which is preliminary data.</text>
</comment>
<evidence type="ECO:0000259" key="8">
    <source>
        <dbReference type="Pfam" id="PF07732"/>
    </source>
</evidence>
<dbReference type="GO" id="GO:0005507">
    <property type="term" value="F:copper ion binding"/>
    <property type="evidence" value="ECO:0007669"/>
    <property type="project" value="InterPro"/>
</dbReference>
<feature type="region of interest" description="Disordered" evidence="4">
    <location>
        <begin position="372"/>
        <end position="391"/>
    </location>
</feature>
<keyword evidence="2" id="KW-0186">Copper</keyword>
<evidence type="ECO:0000256" key="3">
    <source>
        <dbReference type="ARBA" id="ARBA00023180"/>
    </source>
</evidence>
<proteinExistence type="inferred from homology"/>
<feature type="signal peptide" evidence="5">
    <location>
        <begin position="1"/>
        <end position="27"/>
    </location>
</feature>
<dbReference type="PANTHER" id="PTHR11709">
    <property type="entry name" value="MULTI-COPPER OXIDASE"/>
    <property type="match status" value="1"/>
</dbReference>
<evidence type="ECO:0000313" key="9">
    <source>
        <dbReference type="EMBL" id="CAH7689982.1"/>
    </source>
</evidence>
<feature type="domain" description="Plastocyanin-like" evidence="7">
    <location>
        <begin position="474"/>
        <end position="579"/>
    </location>
</feature>
<evidence type="ECO:0000313" key="10">
    <source>
        <dbReference type="Proteomes" id="UP001153365"/>
    </source>
</evidence>
<evidence type="ECO:0000256" key="5">
    <source>
        <dbReference type="SAM" id="SignalP"/>
    </source>
</evidence>
<accession>A0AAV0BRF6</accession>
<comment type="similarity">
    <text evidence="1">Belongs to the multicopper oxidase family.</text>
</comment>
<dbReference type="Pfam" id="PF07732">
    <property type="entry name" value="Cu-oxidase_3"/>
    <property type="match status" value="1"/>
</dbReference>
<evidence type="ECO:0000256" key="4">
    <source>
        <dbReference type="SAM" id="MobiDB-lite"/>
    </source>
</evidence>
<dbReference type="EMBL" id="CALTRL010006169">
    <property type="protein sequence ID" value="CAH7689982.1"/>
    <property type="molecule type" value="Genomic_DNA"/>
</dbReference>
<dbReference type="Pfam" id="PF07731">
    <property type="entry name" value="Cu-oxidase_2"/>
    <property type="match status" value="1"/>
</dbReference>
<dbReference type="Proteomes" id="UP001153365">
    <property type="component" value="Unassembled WGS sequence"/>
</dbReference>
<feature type="chain" id="PRO_5043381608" evidence="5">
    <location>
        <begin position="28"/>
        <end position="600"/>
    </location>
</feature>
<organism evidence="9 10">
    <name type="scientific">Phakopsora pachyrhizi</name>
    <name type="common">Asian soybean rust disease fungus</name>
    <dbReference type="NCBI Taxonomy" id="170000"/>
    <lineage>
        <taxon>Eukaryota</taxon>
        <taxon>Fungi</taxon>
        <taxon>Dikarya</taxon>
        <taxon>Basidiomycota</taxon>
        <taxon>Pucciniomycotina</taxon>
        <taxon>Pucciniomycetes</taxon>
        <taxon>Pucciniales</taxon>
        <taxon>Phakopsoraceae</taxon>
        <taxon>Phakopsora</taxon>
    </lineage>
</organism>
<dbReference type="AlphaFoldDB" id="A0AAV0BRF6"/>
<dbReference type="InterPro" id="IPR008972">
    <property type="entry name" value="Cupredoxin"/>
</dbReference>
<keyword evidence="10" id="KW-1185">Reference proteome</keyword>
<protein>
    <submittedName>
        <fullName evidence="9">Multicopper oxidase-domain-containing protein</fullName>
    </submittedName>
</protein>
<dbReference type="Gene3D" id="2.60.40.420">
    <property type="entry name" value="Cupredoxins - blue copper proteins"/>
    <property type="match status" value="3"/>
</dbReference>
<dbReference type="GO" id="GO:0016491">
    <property type="term" value="F:oxidoreductase activity"/>
    <property type="evidence" value="ECO:0007669"/>
    <property type="project" value="InterPro"/>
</dbReference>
<feature type="domain" description="Plastocyanin-like" evidence="8">
    <location>
        <begin position="70"/>
        <end position="182"/>
    </location>
</feature>
<dbReference type="InterPro" id="IPR011706">
    <property type="entry name" value="Cu-oxidase_C"/>
</dbReference>